<dbReference type="AlphaFoldDB" id="A0A8J2KPY5"/>
<evidence type="ECO:0000313" key="3">
    <source>
        <dbReference type="Proteomes" id="UP000708208"/>
    </source>
</evidence>
<keyword evidence="1" id="KW-0812">Transmembrane</keyword>
<evidence type="ECO:0000313" key="2">
    <source>
        <dbReference type="EMBL" id="CAG7820913.1"/>
    </source>
</evidence>
<dbReference type="EMBL" id="CAJVCH010493991">
    <property type="protein sequence ID" value="CAG7820913.1"/>
    <property type="molecule type" value="Genomic_DNA"/>
</dbReference>
<keyword evidence="1" id="KW-0472">Membrane</keyword>
<sequence>MKCSSRQLQCQLWLWYANFLCLALVLEVILLGFNFARHGMRVYPMALWGVKIIFRLIARQLVKYYIKDLATAPPNTVEAQFYAGVPRMYQYSTEYLAAAANGASAGSSSKKKELKY</sequence>
<keyword evidence="3" id="KW-1185">Reference proteome</keyword>
<accession>A0A8J2KPY5</accession>
<name>A0A8J2KPY5_9HEXA</name>
<keyword evidence="1" id="KW-1133">Transmembrane helix</keyword>
<gene>
    <name evidence="2" type="ORF">AFUS01_LOCUS31281</name>
</gene>
<feature type="transmembrane region" description="Helical" evidence="1">
    <location>
        <begin position="42"/>
        <end position="58"/>
    </location>
</feature>
<feature type="transmembrane region" description="Helical" evidence="1">
    <location>
        <begin position="12"/>
        <end position="36"/>
    </location>
</feature>
<organism evidence="2 3">
    <name type="scientific">Allacma fusca</name>
    <dbReference type="NCBI Taxonomy" id="39272"/>
    <lineage>
        <taxon>Eukaryota</taxon>
        <taxon>Metazoa</taxon>
        <taxon>Ecdysozoa</taxon>
        <taxon>Arthropoda</taxon>
        <taxon>Hexapoda</taxon>
        <taxon>Collembola</taxon>
        <taxon>Symphypleona</taxon>
        <taxon>Sminthuridae</taxon>
        <taxon>Allacma</taxon>
    </lineage>
</organism>
<comment type="caution">
    <text evidence="2">The sequence shown here is derived from an EMBL/GenBank/DDBJ whole genome shotgun (WGS) entry which is preliminary data.</text>
</comment>
<proteinExistence type="predicted"/>
<protein>
    <submittedName>
        <fullName evidence="2">Uncharacterized protein</fullName>
    </submittedName>
</protein>
<evidence type="ECO:0000256" key="1">
    <source>
        <dbReference type="SAM" id="Phobius"/>
    </source>
</evidence>
<reference evidence="2" key="1">
    <citation type="submission" date="2021-06" db="EMBL/GenBank/DDBJ databases">
        <authorList>
            <person name="Hodson N. C."/>
            <person name="Mongue J. A."/>
            <person name="Jaron S. K."/>
        </authorList>
    </citation>
    <scope>NUCLEOTIDE SEQUENCE</scope>
</reference>
<dbReference type="Proteomes" id="UP000708208">
    <property type="component" value="Unassembled WGS sequence"/>
</dbReference>